<dbReference type="Pfam" id="PF00908">
    <property type="entry name" value="dTDP_sugar_isom"/>
    <property type="match status" value="1"/>
</dbReference>
<dbReference type="Proteomes" id="UP000177067">
    <property type="component" value="Unassembled WGS sequence"/>
</dbReference>
<keyword evidence="3" id="KW-0413">Isomerase</keyword>
<comment type="catalytic activity">
    <reaction evidence="3">
        <text>dTDP-4-dehydro-6-deoxy-alpha-D-glucose = dTDP-4-dehydro-beta-L-rhamnose</text>
        <dbReference type="Rhea" id="RHEA:16969"/>
        <dbReference type="ChEBI" id="CHEBI:57649"/>
        <dbReference type="ChEBI" id="CHEBI:62830"/>
        <dbReference type="EC" id="5.1.3.13"/>
    </reaction>
</comment>
<dbReference type="UniPathway" id="UPA00124"/>
<dbReference type="GO" id="GO:0005829">
    <property type="term" value="C:cytosol"/>
    <property type="evidence" value="ECO:0007669"/>
    <property type="project" value="TreeGrafter"/>
</dbReference>
<sequence length="186" mass="21277">MEFRETKLKGLYIIQPDVKGDERGFFMEVFRKDVFKENGLDLNFVQTNHSRSGVGVLRGLHFQYDKPLGKLIRIINGDAFVVAVDIRKNSPTLGQWVKEDMSAENKTLMYVPEGFASGFCVLGDVAEVEYQYTTTYNPKGESNILWNDSVLDINWPIKNPIISDRDKDANSFNGWLDKPESDIFKL</sequence>
<evidence type="ECO:0000313" key="4">
    <source>
        <dbReference type="EMBL" id="OGH59397.1"/>
    </source>
</evidence>
<evidence type="ECO:0000256" key="2">
    <source>
        <dbReference type="PIRSR" id="PIRSR600888-3"/>
    </source>
</evidence>
<dbReference type="CDD" id="cd00438">
    <property type="entry name" value="cupin_RmlC"/>
    <property type="match status" value="1"/>
</dbReference>
<dbReference type="GO" id="GO:0019305">
    <property type="term" value="P:dTDP-rhamnose biosynthetic process"/>
    <property type="evidence" value="ECO:0007669"/>
    <property type="project" value="UniProtKB-UniRule"/>
</dbReference>
<organism evidence="4 5">
    <name type="scientific">Candidatus Magasanikbacteria bacterium RIFCSPHIGHO2_01_FULL_33_34</name>
    <dbReference type="NCBI Taxonomy" id="1798671"/>
    <lineage>
        <taxon>Bacteria</taxon>
        <taxon>Candidatus Magasanikiibacteriota</taxon>
    </lineage>
</organism>
<dbReference type="InterPro" id="IPR014710">
    <property type="entry name" value="RmlC-like_jellyroll"/>
</dbReference>
<dbReference type="AlphaFoldDB" id="A0A1F6LJ06"/>
<feature type="site" description="Participates in a stacking interaction with the thymidine ring of dTDP-4-oxo-6-deoxyglucose" evidence="2">
    <location>
        <position position="136"/>
    </location>
</feature>
<comment type="caution">
    <text evidence="4">The sequence shown here is derived from an EMBL/GenBank/DDBJ whole genome shotgun (WGS) entry which is preliminary data.</text>
</comment>
<dbReference type="GO" id="GO:0008830">
    <property type="term" value="F:dTDP-4-dehydrorhamnose 3,5-epimerase activity"/>
    <property type="evidence" value="ECO:0007669"/>
    <property type="project" value="UniProtKB-UniRule"/>
</dbReference>
<name>A0A1F6LJ06_9BACT</name>
<dbReference type="GO" id="GO:0000271">
    <property type="term" value="P:polysaccharide biosynthetic process"/>
    <property type="evidence" value="ECO:0007669"/>
    <property type="project" value="TreeGrafter"/>
</dbReference>
<dbReference type="PANTHER" id="PTHR21047">
    <property type="entry name" value="DTDP-6-DEOXY-D-GLUCOSE-3,5 EPIMERASE"/>
    <property type="match status" value="1"/>
</dbReference>
<evidence type="ECO:0000256" key="1">
    <source>
        <dbReference type="PIRSR" id="PIRSR600888-1"/>
    </source>
</evidence>
<evidence type="ECO:0000313" key="5">
    <source>
        <dbReference type="Proteomes" id="UP000177067"/>
    </source>
</evidence>
<dbReference type="EC" id="5.1.3.13" evidence="3"/>
<comment type="pathway">
    <text evidence="3">Carbohydrate biosynthesis; dTDP-L-rhamnose biosynthesis.</text>
</comment>
<gene>
    <name evidence="4" type="ORF">A2725_01040</name>
</gene>
<protein>
    <recommendedName>
        <fullName evidence="3">dTDP-4-dehydrorhamnose 3,5-epimerase</fullName>
        <ecNumber evidence="3">5.1.3.13</ecNumber>
    </recommendedName>
    <alternativeName>
        <fullName evidence="3">Thymidine diphospho-4-keto-rhamnose 3,5-epimerase</fullName>
    </alternativeName>
</protein>
<feature type="active site" description="Proton acceptor" evidence="1">
    <location>
        <position position="61"/>
    </location>
</feature>
<accession>A0A1F6LJ06</accession>
<dbReference type="NCBIfam" id="TIGR01221">
    <property type="entry name" value="rmlC"/>
    <property type="match status" value="1"/>
</dbReference>
<feature type="active site" description="Proton donor" evidence="1">
    <location>
        <position position="130"/>
    </location>
</feature>
<dbReference type="PANTHER" id="PTHR21047:SF2">
    <property type="entry name" value="THYMIDINE DIPHOSPHO-4-KETO-RHAMNOSE 3,5-EPIMERASE"/>
    <property type="match status" value="1"/>
</dbReference>
<comment type="similarity">
    <text evidence="3">Belongs to the dTDP-4-dehydrorhamnose 3,5-epimerase family.</text>
</comment>
<reference evidence="4 5" key="1">
    <citation type="journal article" date="2016" name="Nat. Commun.">
        <title>Thousands of microbial genomes shed light on interconnected biogeochemical processes in an aquifer system.</title>
        <authorList>
            <person name="Anantharaman K."/>
            <person name="Brown C.T."/>
            <person name="Hug L.A."/>
            <person name="Sharon I."/>
            <person name="Castelle C.J."/>
            <person name="Probst A.J."/>
            <person name="Thomas B.C."/>
            <person name="Singh A."/>
            <person name="Wilkins M.J."/>
            <person name="Karaoz U."/>
            <person name="Brodie E.L."/>
            <person name="Williams K.H."/>
            <person name="Hubbard S.S."/>
            <person name="Banfield J.F."/>
        </authorList>
    </citation>
    <scope>NUCLEOTIDE SEQUENCE [LARGE SCALE GENOMIC DNA]</scope>
</reference>
<proteinExistence type="inferred from homology"/>
<dbReference type="SUPFAM" id="SSF51182">
    <property type="entry name" value="RmlC-like cupins"/>
    <property type="match status" value="1"/>
</dbReference>
<dbReference type="InterPro" id="IPR000888">
    <property type="entry name" value="RmlC-like"/>
</dbReference>
<dbReference type="Gene3D" id="2.60.120.10">
    <property type="entry name" value="Jelly Rolls"/>
    <property type="match status" value="1"/>
</dbReference>
<evidence type="ECO:0000256" key="3">
    <source>
        <dbReference type="RuleBase" id="RU364069"/>
    </source>
</evidence>
<dbReference type="EMBL" id="MFPS01000007">
    <property type="protein sequence ID" value="OGH59397.1"/>
    <property type="molecule type" value="Genomic_DNA"/>
</dbReference>
<dbReference type="InterPro" id="IPR011051">
    <property type="entry name" value="RmlC_Cupin_sf"/>
</dbReference>
<comment type="function">
    <text evidence="3">Catalyzes the epimerization of the C3' and C5'positions of dTDP-6-deoxy-D-xylo-4-hexulose, forming dTDP-6-deoxy-L-lyxo-4-hexulose.</text>
</comment>
<comment type="subunit">
    <text evidence="3">Homodimer.</text>
</comment>